<dbReference type="Pfam" id="PF07730">
    <property type="entry name" value="HisKA_3"/>
    <property type="match status" value="1"/>
</dbReference>
<dbReference type="Gene3D" id="2.60.40.10">
    <property type="entry name" value="Immunoglobulins"/>
    <property type="match status" value="1"/>
</dbReference>
<dbReference type="GO" id="GO:0016020">
    <property type="term" value="C:membrane"/>
    <property type="evidence" value="ECO:0007669"/>
    <property type="project" value="InterPro"/>
</dbReference>
<dbReference type="EMBL" id="CP071793">
    <property type="protein sequence ID" value="QTD51296.1"/>
    <property type="molecule type" value="Genomic_DNA"/>
</dbReference>
<keyword evidence="6" id="KW-1185">Reference proteome</keyword>
<dbReference type="Gene3D" id="3.30.565.10">
    <property type="entry name" value="Histidine kinase-like ATPase, C-terminal domain"/>
    <property type="match status" value="1"/>
</dbReference>
<evidence type="ECO:0000256" key="3">
    <source>
        <dbReference type="SAM" id="Phobius"/>
    </source>
</evidence>
<keyword evidence="3" id="KW-0472">Membrane</keyword>
<evidence type="ECO:0000313" key="5">
    <source>
        <dbReference type="EMBL" id="QTD51296.1"/>
    </source>
</evidence>
<dbReference type="InterPro" id="IPR013783">
    <property type="entry name" value="Ig-like_fold"/>
</dbReference>
<keyword evidence="3" id="KW-0812">Transmembrane</keyword>
<keyword evidence="3" id="KW-1133">Transmembrane helix</keyword>
<dbReference type="SUPFAM" id="SSF55874">
    <property type="entry name" value="ATPase domain of HSP90 chaperone/DNA topoisomerase II/histidine kinase"/>
    <property type="match status" value="1"/>
</dbReference>
<dbReference type="PANTHER" id="PTHR43547:SF2">
    <property type="entry name" value="HYBRID SIGNAL TRANSDUCTION HISTIDINE KINASE C"/>
    <property type="match status" value="1"/>
</dbReference>
<dbReference type="SUPFAM" id="SSF63829">
    <property type="entry name" value="Calcium-dependent phosphotriesterase"/>
    <property type="match status" value="3"/>
</dbReference>
<dbReference type="GO" id="GO:0000155">
    <property type="term" value="F:phosphorelay sensor kinase activity"/>
    <property type="evidence" value="ECO:0007669"/>
    <property type="project" value="InterPro"/>
</dbReference>
<dbReference type="FunFam" id="2.60.40.10:FF:000791">
    <property type="entry name" value="Two-component system sensor histidine kinase/response regulator"/>
    <property type="match status" value="1"/>
</dbReference>
<dbReference type="Proteomes" id="UP000663929">
    <property type="component" value="Chromosome"/>
</dbReference>
<evidence type="ECO:0000313" key="6">
    <source>
        <dbReference type="Proteomes" id="UP000663929"/>
    </source>
</evidence>
<dbReference type="Pfam" id="PF07494">
    <property type="entry name" value="Reg_prop"/>
    <property type="match status" value="9"/>
</dbReference>
<keyword evidence="1" id="KW-0597">Phosphoprotein</keyword>
<dbReference type="Pfam" id="PF02518">
    <property type="entry name" value="HATPase_c"/>
    <property type="match status" value="1"/>
</dbReference>
<evidence type="ECO:0000256" key="2">
    <source>
        <dbReference type="SAM" id="MobiDB-lite"/>
    </source>
</evidence>
<feature type="domain" description="Histidine kinase" evidence="4">
    <location>
        <begin position="1237"/>
        <end position="1418"/>
    </location>
</feature>
<dbReference type="KEGG" id="scor:J3U87_02410"/>
<dbReference type="PANTHER" id="PTHR43547">
    <property type="entry name" value="TWO-COMPONENT HISTIDINE KINASE"/>
    <property type="match status" value="1"/>
</dbReference>
<dbReference type="PROSITE" id="PS50109">
    <property type="entry name" value="HIS_KIN"/>
    <property type="match status" value="1"/>
</dbReference>
<dbReference type="RefSeq" id="WP_237381428.1">
    <property type="nucleotide sequence ID" value="NZ_CP071793.1"/>
</dbReference>
<dbReference type="InterPro" id="IPR011123">
    <property type="entry name" value="Y_Y_Y"/>
</dbReference>
<proteinExistence type="predicted"/>
<name>A0A8A4TMU9_SULCO</name>
<gene>
    <name evidence="5" type="ORF">J3U87_02410</name>
</gene>
<feature type="region of interest" description="Disordered" evidence="2">
    <location>
        <begin position="1415"/>
        <end position="1441"/>
    </location>
</feature>
<dbReference type="SMART" id="SM00387">
    <property type="entry name" value="HATPase_c"/>
    <property type="match status" value="1"/>
</dbReference>
<dbReference type="CDD" id="cd16917">
    <property type="entry name" value="HATPase_UhpB-NarQ-NarX-like"/>
    <property type="match status" value="1"/>
</dbReference>
<dbReference type="InterPro" id="IPR005467">
    <property type="entry name" value="His_kinase_dom"/>
</dbReference>
<dbReference type="InterPro" id="IPR015943">
    <property type="entry name" value="WD40/YVTN_repeat-like_dom_sf"/>
</dbReference>
<protein>
    <recommendedName>
        <fullName evidence="4">Histidine kinase domain-containing protein</fullName>
    </recommendedName>
</protein>
<dbReference type="Gene3D" id="1.20.5.1930">
    <property type="match status" value="1"/>
</dbReference>
<sequence length="1441" mass="162558">MFWLAVLKSNPGCGFARVSPRWTGPWFGLFVLLCLVDMTLAQEPIESARSRPRVKFSKLSLEQGLSQSSVFTVIQDRQGFLWAGTANGLNRYDGFRFDVFRHDPDDPASLPNDWIIKLYLDTNGDLWVATRTGLARTREPWAQKPRFEAFRHDPDDPLGLAHPTVNDVLRDASGRLWVATGGGLDLFDPETGTFRHYFADPNANNGLVANFVTSLHEDRLGALWVGTGGGLTRLAPDRASSIHYIDVSQGVLGREWTPDTWLYLEALQRRAKTLASAPIRKDHARVRREFELVDATRVLLVAMGEGVSQIVDGGRLLHLDPSAEEARTIWDMNFEKTVWAGGAPKNRIAMQCLELQPGRYALEAYSDDSHAPTRWNALAPRMSALWGIRALVVTEQEQASLEAHMAQPVAPGWIAGRFVNSLYGDREGRLWAGTRGAGLLQWDPAQWRFPDFTQYRRLRRVNLRTYSKPARQRIDDLVQAQPMLALSPDHGGTAHLAERFHMERAGWLAVVTQGEGLNDQMFDFGGIRDADGNLWKSDYTRTVHAGGHVKNRFQLDLLRLEKGAYQAYFQADDSHGPNGWNMAPPSRPELWGIRLYPVPEERISEFREDLAGFDHPDSLAGNFVRGLVQDRQGSLWIATSDGLSELDPNNRTFVTHRHDPRASEGLSISDLQSVFEDRAENLWIGSVLGGLNRFNRRLNQFNHHTASPAAPEQAGHRAVQGFAEDRRGLVWIATGGGLRVYDSIRNQHLRAADSQSIMNRLKVSITDVMVDREQRLWIATRGAGLLIVDPERVALEDEHGNPIRVPPGEERIEHYSANPRVNGLPTNVIWTLHEDRRGEVWVGTWGGGLCRYKREEGGNFQLFYQARDAPITLGHNIVRAVYDDRQGWLWVGTEDGLVAMIADAEQPTGYRFQRYRNRMGDPTSISHNLVTSFYQDPQDDLWIGTYGGGLCRLPLDSRESGRFQRYTIQHGLPNNVVYGILPDDRGGLWMSTNKGVCRFDPRGFGSKAFQAYGVADGLQSNEFNTNAAFMTQKGVMLFGGPDGFNMFHPEQIHRNPYPPPVLLTGVKVFGERLDLERRLDSIPRLELPYRDNFFTLEFAALDFTNPSKNRFAYKLDGFHDEWIEVEGRRQADFTNLDPGDYVFRLKAANNDGVWNERAATLAIHIVPPFWRTLWFRTLVACAAILGLLSLIRLRLVGLKREKDMQVAFSKRLIQTQEHERRRIAAELHDGLGQNLLVIHHEIQHGLTDLDEREEAPRVQQLNELSDLVLHALDEVRQISYDLHPHQLDRLGLERAVESVVNKVERATPIRFDLEIDPIDALFAKEVEINFFRIVQEAVANIVRHAEADRGRIRIRREPQRVEVTIEDNGRGFLAPNGELGGFGLTNMRERARLIGGTLEIASKPGEGTTVSLRLPLHSLPGGETSASSEDPLSDAESGKVW</sequence>
<evidence type="ECO:0000256" key="1">
    <source>
        <dbReference type="ARBA" id="ARBA00022553"/>
    </source>
</evidence>
<dbReference type="InterPro" id="IPR036890">
    <property type="entry name" value="HATPase_C_sf"/>
</dbReference>
<accession>A0A8A4TMU9</accession>
<dbReference type="Gene3D" id="2.130.10.10">
    <property type="entry name" value="YVTN repeat-like/Quinoprotein amine dehydrogenase"/>
    <property type="match status" value="4"/>
</dbReference>
<dbReference type="InterPro" id="IPR003594">
    <property type="entry name" value="HATPase_dom"/>
</dbReference>
<dbReference type="GO" id="GO:0046983">
    <property type="term" value="F:protein dimerization activity"/>
    <property type="evidence" value="ECO:0007669"/>
    <property type="project" value="InterPro"/>
</dbReference>
<evidence type="ECO:0000259" key="4">
    <source>
        <dbReference type="PROSITE" id="PS50109"/>
    </source>
</evidence>
<dbReference type="Pfam" id="PF07495">
    <property type="entry name" value="Y_Y_Y"/>
    <property type="match status" value="1"/>
</dbReference>
<dbReference type="InterPro" id="IPR011712">
    <property type="entry name" value="Sig_transdc_His_kin_sub3_dim/P"/>
</dbReference>
<dbReference type="InterPro" id="IPR011110">
    <property type="entry name" value="Reg_prop"/>
</dbReference>
<reference evidence="5" key="1">
    <citation type="submission" date="2021-03" db="EMBL/GenBank/DDBJ databases">
        <title>Acanthopleuribacteraceae sp. M133.</title>
        <authorList>
            <person name="Wang G."/>
        </authorList>
    </citation>
    <scope>NUCLEOTIDE SEQUENCE</scope>
    <source>
        <strain evidence="5">M133</strain>
    </source>
</reference>
<feature type="transmembrane region" description="Helical" evidence="3">
    <location>
        <begin position="1173"/>
        <end position="1195"/>
    </location>
</feature>
<organism evidence="5 6">
    <name type="scientific">Sulfidibacter corallicola</name>
    <dbReference type="NCBI Taxonomy" id="2818388"/>
    <lineage>
        <taxon>Bacteria</taxon>
        <taxon>Pseudomonadati</taxon>
        <taxon>Acidobacteriota</taxon>
        <taxon>Holophagae</taxon>
        <taxon>Acanthopleuribacterales</taxon>
        <taxon>Acanthopleuribacteraceae</taxon>
        <taxon>Sulfidibacter</taxon>
    </lineage>
</organism>